<organism evidence="2 3">
    <name type="scientific">Deferribacter autotrophicus</name>
    <dbReference type="NCBI Taxonomy" id="500465"/>
    <lineage>
        <taxon>Bacteria</taxon>
        <taxon>Pseudomonadati</taxon>
        <taxon>Deferribacterota</taxon>
        <taxon>Deferribacteres</taxon>
        <taxon>Deferribacterales</taxon>
        <taxon>Deferribacteraceae</taxon>
        <taxon>Deferribacter</taxon>
    </lineage>
</organism>
<dbReference type="SUPFAM" id="SSF89155">
    <property type="entry name" value="TorD-like"/>
    <property type="match status" value="1"/>
</dbReference>
<dbReference type="AlphaFoldDB" id="A0A5A8F2T4"/>
<accession>A0A5A8F2T4</accession>
<evidence type="ECO:0000256" key="1">
    <source>
        <dbReference type="ARBA" id="ARBA00023186"/>
    </source>
</evidence>
<reference evidence="2 3" key="1">
    <citation type="submission" date="2019-06" db="EMBL/GenBank/DDBJ databases">
        <title>Genomic insights into carbon and energy metabolism of Deferribacter autotrophicus revealed new metabolic traits in the phylum Deferribacteres.</title>
        <authorList>
            <person name="Slobodkin A.I."/>
            <person name="Slobodkina G.B."/>
            <person name="Allioux M."/>
            <person name="Alain K."/>
            <person name="Jebbar M."/>
            <person name="Shadrin V."/>
            <person name="Kublanov I.V."/>
            <person name="Toshchakov S.V."/>
            <person name="Bonch-Osmolovskaya E.A."/>
        </authorList>
    </citation>
    <scope>NUCLEOTIDE SEQUENCE [LARGE SCALE GENOMIC DNA]</scope>
    <source>
        <strain evidence="2 3">SL50</strain>
    </source>
</reference>
<keyword evidence="1" id="KW-0143">Chaperone</keyword>
<keyword evidence="3" id="KW-1185">Reference proteome</keyword>
<dbReference type="InterPro" id="IPR036411">
    <property type="entry name" value="TorD-like_sf"/>
</dbReference>
<name>A0A5A8F2T4_9BACT</name>
<evidence type="ECO:0008006" key="4">
    <source>
        <dbReference type="Google" id="ProtNLM"/>
    </source>
</evidence>
<dbReference type="RefSeq" id="WP_149266434.1">
    <property type="nucleotide sequence ID" value="NZ_VFJB01000005.1"/>
</dbReference>
<dbReference type="InterPro" id="IPR020945">
    <property type="entry name" value="DMSO/NO3_reduct_chaperone"/>
</dbReference>
<dbReference type="PANTHER" id="PTHR34227">
    <property type="entry name" value="CHAPERONE PROTEIN YCDY"/>
    <property type="match status" value="1"/>
</dbReference>
<evidence type="ECO:0000313" key="2">
    <source>
        <dbReference type="EMBL" id="KAA0258113.1"/>
    </source>
</evidence>
<protein>
    <recommendedName>
        <fullName evidence="4">Molecular chaperone TorD family protein</fullName>
    </recommendedName>
</protein>
<dbReference type="Gene3D" id="1.10.3480.10">
    <property type="entry name" value="TorD-like"/>
    <property type="match status" value="1"/>
</dbReference>
<dbReference type="PANTHER" id="PTHR34227:SF1">
    <property type="entry name" value="DIMETHYL SULFOXIDE REDUCTASE CHAPERONE-RELATED"/>
    <property type="match status" value="1"/>
</dbReference>
<gene>
    <name evidence="2" type="ORF">FHQ18_06865</name>
</gene>
<dbReference type="InterPro" id="IPR050289">
    <property type="entry name" value="TorD/DmsD_chaperones"/>
</dbReference>
<dbReference type="Pfam" id="PF02613">
    <property type="entry name" value="Nitrate_red_del"/>
    <property type="match status" value="1"/>
</dbReference>
<evidence type="ECO:0000313" key="3">
    <source>
        <dbReference type="Proteomes" id="UP000322876"/>
    </source>
</evidence>
<dbReference type="EMBL" id="VFJB01000005">
    <property type="protein sequence ID" value="KAA0258113.1"/>
    <property type="molecule type" value="Genomic_DNA"/>
</dbReference>
<proteinExistence type="predicted"/>
<dbReference type="OrthoDB" id="5431740at2"/>
<dbReference type="Proteomes" id="UP000322876">
    <property type="component" value="Unassembled WGS sequence"/>
</dbReference>
<sequence>MPNEIDDTRVFLYDLLKSFFVDEPNEKIYSEWIAIFDKFKRDNLEINDHYEKMLSYFLEVFQNYNLDKLKNEYYELFVNPFNDNLINLNASYYLDGKNFGETLVKLRGFIWDKGLEKDENLKEPEDSIIFMSDVMIYLIKNMEDDKVKYGYNIQKDYFETFLEPFFDLFSKALKNHESAYFYACCGMYLDFLTNLEKSYLNEVV</sequence>
<comment type="caution">
    <text evidence="2">The sequence shown here is derived from an EMBL/GenBank/DDBJ whole genome shotgun (WGS) entry which is preliminary data.</text>
</comment>